<evidence type="ECO:0000313" key="3">
    <source>
        <dbReference type="WBParaSite" id="PDA_v2.g11762.t1"/>
    </source>
</evidence>
<feature type="region of interest" description="Disordered" evidence="1">
    <location>
        <begin position="70"/>
        <end position="90"/>
    </location>
</feature>
<accession>A0A914PAK8</accession>
<organism evidence="2 3">
    <name type="scientific">Panagrolaimus davidi</name>
    <dbReference type="NCBI Taxonomy" id="227884"/>
    <lineage>
        <taxon>Eukaryota</taxon>
        <taxon>Metazoa</taxon>
        <taxon>Ecdysozoa</taxon>
        <taxon>Nematoda</taxon>
        <taxon>Chromadorea</taxon>
        <taxon>Rhabditida</taxon>
        <taxon>Tylenchina</taxon>
        <taxon>Panagrolaimomorpha</taxon>
        <taxon>Panagrolaimoidea</taxon>
        <taxon>Panagrolaimidae</taxon>
        <taxon>Panagrolaimus</taxon>
    </lineage>
</organism>
<reference evidence="3" key="1">
    <citation type="submission" date="2022-11" db="UniProtKB">
        <authorList>
            <consortium name="WormBaseParasite"/>
        </authorList>
    </citation>
    <scope>IDENTIFICATION</scope>
</reference>
<feature type="region of interest" description="Disordered" evidence="1">
    <location>
        <begin position="182"/>
        <end position="202"/>
    </location>
</feature>
<name>A0A914PAK8_9BILA</name>
<dbReference type="WBParaSite" id="PDA_v2.g11762.t1">
    <property type="protein sequence ID" value="PDA_v2.g11762.t1"/>
    <property type="gene ID" value="PDA_v2.g11762"/>
</dbReference>
<dbReference type="AlphaFoldDB" id="A0A914PAK8"/>
<keyword evidence="2" id="KW-1185">Reference proteome</keyword>
<proteinExistence type="predicted"/>
<protein>
    <submittedName>
        <fullName evidence="3">Collagen-like protein</fullName>
    </submittedName>
</protein>
<evidence type="ECO:0000256" key="1">
    <source>
        <dbReference type="SAM" id="MobiDB-lite"/>
    </source>
</evidence>
<sequence length="365" mass="40767">MSIITKNVNALYEENKNLSMIEIFSKNEVILDENLIFPGINLLINAIKISIPQKIIIDLSGKVGEKLEDVKDEEEKLPGENGKDGKDGTAGNSSGNLCILAQDFENMENLDIKLNGGSGSDGKNGENGVNGENVYFYQGEKGKPGGMGGKNGLGGEGGFKGNCSIFIDGKLINEKIKIEAKNGENGKSGDVGKSGESGMDGTDIAKTKKGFNFKKYGIRRKQKLDYYFTNEKVEDSIYVRSRDTNNFEHKCYVKIIPKEMTKVLQDQTKAKKEEDRKEESRAKKCEPMDLNDAKIKQQDLVNYHLISQGKNSFETTTKQEEIVVPNRLYEVNNVKSNDEDYVPRLKFEIEMITEEEIESKNKANK</sequence>
<dbReference type="Proteomes" id="UP000887578">
    <property type="component" value="Unplaced"/>
</dbReference>
<feature type="compositionally biased region" description="Basic and acidic residues" evidence="1">
    <location>
        <begin position="70"/>
        <end position="87"/>
    </location>
</feature>
<evidence type="ECO:0000313" key="2">
    <source>
        <dbReference type="Proteomes" id="UP000887578"/>
    </source>
</evidence>